<reference evidence="2 3" key="1">
    <citation type="submission" date="2024-05" db="EMBL/GenBank/DDBJ databases">
        <title>Haplotype-resolved chromosome-level genome assembly of Huyou (Citrus changshanensis).</title>
        <authorList>
            <person name="Miao C."/>
            <person name="Chen W."/>
            <person name="Wu Y."/>
            <person name="Wang L."/>
            <person name="Zhao S."/>
            <person name="Grierson D."/>
            <person name="Xu C."/>
            <person name="Chen K."/>
        </authorList>
    </citation>
    <scope>NUCLEOTIDE SEQUENCE [LARGE SCALE GENOMIC DNA]</scope>
    <source>
        <strain evidence="2">01-14</strain>
        <tissue evidence="2">Leaf</tissue>
    </source>
</reference>
<feature type="region of interest" description="Disordered" evidence="1">
    <location>
        <begin position="64"/>
        <end position="86"/>
    </location>
</feature>
<evidence type="ECO:0000313" key="3">
    <source>
        <dbReference type="Proteomes" id="UP001428341"/>
    </source>
</evidence>
<dbReference type="Proteomes" id="UP001428341">
    <property type="component" value="Unassembled WGS sequence"/>
</dbReference>
<evidence type="ECO:0000256" key="1">
    <source>
        <dbReference type="SAM" id="MobiDB-lite"/>
    </source>
</evidence>
<protein>
    <submittedName>
        <fullName evidence="2">Uncharacterized protein</fullName>
    </submittedName>
</protein>
<keyword evidence="3" id="KW-1185">Reference proteome</keyword>
<feature type="region of interest" description="Disordered" evidence="1">
    <location>
        <begin position="114"/>
        <end position="140"/>
    </location>
</feature>
<dbReference type="AlphaFoldDB" id="A0AAP0QC60"/>
<proteinExistence type="predicted"/>
<evidence type="ECO:0000313" key="2">
    <source>
        <dbReference type="EMBL" id="KAK9180860.1"/>
    </source>
</evidence>
<comment type="caution">
    <text evidence="2">The sequence shown here is derived from an EMBL/GenBank/DDBJ whole genome shotgun (WGS) entry which is preliminary data.</text>
</comment>
<dbReference type="EMBL" id="JBCGBO010000024">
    <property type="protein sequence ID" value="KAK9180860.1"/>
    <property type="molecule type" value="Genomic_DNA"/>
</dbReference>
<name>A0AAP0QC60_9ROSI</name>
<organism evidence="2 3">
    <name type="scientific">Citrus x changshan-huyou</name>
    <dbReference type="NCBI Taxonomy" id="2935761"/>
    <lineage>
        <taxon>Eukaryota</taxon>
        <taxon>Viridiplantae</taxon>
        <taxon>Streptophyta</taxon>
        <taxon>Embryophyta</taxon>
        <taxon>Tracheophyta</taxon>
        <taxon>Spermatophyta</taxon>
        <taxon>Magnoliopsida</taxon>
        <taxon>eudicotyledons</taxon>
        <taxon>Gunneridae</taxon>
        <taxon>Pentapetalae</taxon>
        <taxon>rosids</taxon>
        <taxon>malvids</taxon>
        <taxon>Sapindales</taxon>
        <taxon>Rutaceae</taxon>
        <taxon>Aurantioideae</taxon>
        <taxon>Citrus</taxon>
    </lineage>
</organism>
<sequence>MLEKYQQGENLQDYLTPYAKERLNQSSNESMCKSGIWQVNGLPYKHVMATILHKCAWPEVEVEPSPDIEVPVGRPKRTKEPGEAKPTSKRFTIKCSACRCLGHNKRGCPNFPKTTRITIGSNRTSSSAQGSNKTSSSGHV</sequence>
<gene>
    <name evidence="2" type="ORF">WN944_023996</name>
</gene>
<accession>A0AAP0QC60</accession>